<sequence length="446" mass="49859">MHLMAGVVKWKPISCQQMEQIRIATDRLALRSNGPKNHDPPHIGHFGKDENFIYHSLKSMLQPKARQYVIVKVHNKDVDESCSSKFAREEDEILSSPSQRKEGSQLRALESYFSKLNRTQQLWSLPQKNTDKNGLSSSNEVDAIMADDNANLKNRVDSLQVQFGRGKTGTKSYRNTSIEDYKEYLIFDEKSFLDMNTDDQMSGFCLTNLLAGINIAVLLFEIASPVKNSENEYLSLPLLYGAKINNLILSGEWWRLLTPMCLHSGFLHIALGCWVLLTFGPRVCRAYGQIAFFLIYILGGICGNITSFVHTTEITVCGTGPIFSLIGAWLVYQSQNKQVIDKDVSESMFWQAVIAAALSFLLSIFGGIDNWAHLGATISGLFFGYLTCPSMELDNAAKNGQKEAVALVRRQANPCKSAGAFIISILIFAVLAFAYYGTQFNHMDLE</sequence>
<dbReference type="InterPro" id="IPR035952">
    <property type="entry name" value="Rhomboid-like_sf"/>
</dbReference>
<feature type="transmembrane region" description="Helical" evidence="6">
    <location>
        <begin position="344"/>
        <end position="365"/>
    </location>
</feature>
<name>A0ABC9CMM5_9POAL</name>
<organism evidence="8 9">
    <name type="scientific">Urochloa decumbens</name>
    <dbReference type="NCBI Taxonomy" id="240449"/>
    <lineage>
        <taxon>Eukaryota</taxon>
        <taxon>Viridiplantae</taxon>
        <taxon>Streptophyta</taxon>
        <taxon>Embryophyta</taxon>
        <taxon>Tracheophyta</taxon>
        <taxon>Spermatophyta</taxon>
        <taxon>Magnoliopsida</taxon>
        <taxon>Liliopsida</taxon>
        <taxon>Poales</taxon>
        <taxon>Poaceae</taxon>
        <taxon>PACMAD clade</taxon>
        <taxon>Panicoideae</taxon>
        <taxon>Panicodae</taxon>
        <taxon>Paniceae</taxon>
        <taxon>Melinidinae</taxon>
        <taxon>Urochloa</taxon>
    </lineage>
</organism>
<evidence type="ECO:0000259" key="7">
    <source>
        <dbReference type="Pfam" id="PF01694"/>
    </source>
</evidence>
<feature type="transmembrane region" description="Helical" evidence="6">
    <location>
        <begin position="203"/>
        <end position="223"/>
    </location>
</feature>
<reference evidence="8 9" key="2">
    <citation type="submission" date="2024-10" db="EMBL/GenBank/DDBJ databases">
        <authorList>
            <person name="Ryan C."/>
        </authorList>
    </citation>
    <scope>NUCLEOTIDE SEQUENCE [LARGE SCALE GENOMIC DNA]</scope>
</reference>
<accession>A0ABC9CMM5</accession>
<dbReference type="InterPro" id="IPR022764">
    <property type="entry name" value="Peptidase_S54_rhomboid_dom"/>
</dbReference>
<dbReference type="EMBL" id="OZ075113">
    <property type="protein sequence ID" value="CAL5022843.1"/>
    <property type="molecule type" value="Genomic_DNA"/>
</dbReference>
<comment type="subcellular location">
    <subcellularLocation>
        <location evidence="1">Membrane</location>
        <topology evidence="1">Multi-pass membrane protein</topology>
    </subcellularLocation>
</comment>
<feature type="transmembrane region" description="Helical" evidence="6">
    <location>
        <begin position="256"/>
        <end position="279"/>
    </location>
</feature>
<evidence type="ECO:0000256" key="6">
    <source>
        <dbReference type="SAM" id="Phobius"/>
    </source>
</evidence>
<protein>
    <recommendedName>
        <fullName evidence="7">Peptidase S54 rhomboid domain-containing protein</fullName>
    </recommendedName>
</protein>
<feature type="transmembrane region" description="Helical" evidence="6">
    <location>
        <begin position="418"/>
        <end position="436"/>
    </location>
</feature>
<dbReference type="PANTHER" id="PTHR43731:SF30">
    <property type="entry name" value="RHOMBOID-LIKE PROTEIN 9, CHLOROPLASTIC"/>
    <property type="match status" value="1"/>
</dbReference>
<dbReference type="Pfam" id="PF01694">
    <property type="entry name" value="Rhomboid"/>
    <property type="match status" value="1"/>
</dbReference>
<evidence type="ECO:0000256" key="3">
    <source>
        <dbReference type="ARBA" id="ARBA00022692"/>
    </source>
</evidence>
<feature type="transmembrane region" description="Helical" evidence="6">
    <location>
        <begin position="371"/>
        <end position="388"/>
    </location>
</feature>
<dbReference type="AlphaFoldDB" id="A0ABC9CMM5"/>
<keyword evidence="3 6" id="KW-0812">Transmembrane</keyword>
<evidence type="ECO:0000256" key="1">
    <source>
        <dbReference type="ARBA" id="ARBA00004141"/>
    </source>
</evidence>
<evidence type="ECO:0000256" key="4">
    <source>
        <dbReference type="ARBA" id="ARBA00022989"/>
    </source>
</evidence>
<feature type="transmembrane region" description="Helical" evidence="6">
    <location>
        <begin position="312"/>
        <end position="332"/>
    </location>
</feature>
<dbReference type="FunFam" id="1.20.1540.10:FF:000017">
    <property type="entry name" value="RHOMBOID-like protein 9, chloroplastic"/>
    <property type="match status" value="1"/>
</dbReference>
<feature type="transmembrane region" description="Helical" evidence="6">
    <location>
        <begin position="286"/>
        <end position="306"/>
    </location>
</feature>
<dbReference type="Proteomes" id="UP001497457">
    <property type="component" value="Chromosome 3rd"/>
</dbReference>
<dbReference type="InterPro" id="IPR050925">
    <property type="entry name" value="Rhomboid_protease_S54"/>
</dbReference>
<dbReference type="GO" id="GO:0016020">
    <property type="term" value="C:membrane"/>
    <property type="evidence" value="ECO:0007669"/>
    <property type="project" value="UniProtKB-SubCell"/>
</dbReference>
<dbReference type="Gene3D" id="1.20.1540.10">
    <property type="entry name" value="Rhomboid-like"/>
    <property type="match status" value="1"/>
</dbReference>
<keyword evidence="4 6" id="KW-1133">Transmembrane helix</keyword>
<gene>
    <name evidence="8" type="ORF">URODEC1_LOCUS76658</name>
</gene>
<reference evidence="9" key="1">
    <citation type="submission" date="2024-06" db="EMBL/GenBank/DDBJ databases">
        <authorList>
            <person name="Ryan C."/>
        </authorList>
    </citation>
    <scope>NUCLEOTIDE SEQUENCE [LARGE SCALE GENOMIC DNA]</scope>
</reference>
<proteinExistence type="inferred from homology"/>
<evidence type="ECO:0000256" key="5">
    <source>
        <dbReference type="ARBA" id="ARBA00023136"/>
    </source>
</evidence>
<feature type="domain" description="Peptidase S54 rhomboid" evidence="7">
    <location>
        <begin position="251"/>
        <end position="389"/>
    </location>
</feature>
<evidence type="ECO:0000256" key="2">
    <source>
        <dbReference type="ARBA" id="ARBA00009045"/>
    </source>
</evidence>
<dbReference type="SUPFAM" id="SSF144091">
    <property type="entry name" value="Rhomboid-like"/>
    <property type="match status" value="1"/>
</dbReference>
<evidence type="ECO:0000313" key="9">
    <source>
        <dbReference type="Proteomes" id="UP001497457"/>
    </source>
</evidence>
<evidence type="ECO:0000313" key="8">
    <source>
        <dbReference type="EMBL" id="CAL5022843.1"/>
    </source>
</evidence>
<keyword evidence="9" id="KW-1185">Reference proteome</keyword>
<comment type="similarity">
    <text evidence="2">Belongs to the peptidase S54 family.</text>
</comment>
<keyword evidence="5 6" id="KW-0472">Membrane</keyword>
<dbReference type="PANTHER" id="PTHR43731">
    <property type="entry name" value="RHOMBOID PROTEASE"/>
    <property type="match status" value="1"/>
</dbReference>